<organism evidence="2 3">
    <name type="scientific">Caenorhabditis nigoni</name>
    <dbReference type="NCBI Taxonomy" id="1611254"/>
    <lineage>
        <taxon>Eukaryota</taxon>
        <taxon>Metazoa</taxon>
        <taxon>Ecdysozoa</taxon>
        <taxon>Nematoda</taxon>
        <taxon>Chromadorea</taxon>
        <taxon>Rhabditida</taxon>
        <taxon>Rhabditina</taxon>
        <taxon>Rhabditomorpha</taxon>
        <taxon>Rhabditoidea</taxon>
        <taxon>Rhabditidae</taxon>
        <taxon>Peloderinae</taxon>
        <taxon>Caenorhabditis</taxon>
    </lineage>
</organism>
<feature type="region of interest" description="Disordered" evidence="1">
    <location>
        <begin position="1"/>
        <end position="25"/>
    </location>
</feature>
<accession>A0A2G5UB26</accession>
<proteinExistence type="predicted"/>
<evidence type="ECO:0000256" key="1">
    <source>
        <dbReference type="SAM" id="MobiDB-lite"/>
    </source>
</evidence>
<dbReference type="EMBL" id="PDUG01000004">
    <property type="protein sequence ID" value="PIC36735.1"/>
    <property type="molecule type" value="Genomic_DNA"/>
</dbReference>
<evidence type="ECO:0000313" key="3">
    <source>
        <dbReference type="Proteomes" id="UP000230233"/>
    </source>
</evidence>
<feature type="compositionally biased region" description="Basic and acidic residues" evidence="1">
    <location>
        <begin position="1"/>
        <end position="11"/>
    </location>
</feature>
<evidence type="ECO:0000313" key="2">
    <source>
        <dbReference type="EMBL" id="PIC36735.1"/>
    </source>
</evidence>
<comment type="caution">
    <text evidence="2">The sequence shown here is derived from an EMBL/GenBank/DDBJ whole genome shotgun (WGS) entry which is preliminary data.</text>
</comment>
<sequence>MLKRTENRQYDETFETSNGSPTLDSLTLYPNADATYSTVTTFYIVGMNGCSLLYLQAMEPSSDGHRNYANPSCRCHEDPKSES</sequence>
<dbReference type="AlphaFoldDB" id="A0A2G5UB26"/>
<keyword evidence="3" id="KW-1185">Reference proteome</keyword>
<reference evidence="3" key="1">
    <citation type="submission" date="2017-10" db="EMBL/GenBank/DDBJ databases">
        <title>Rapid genome shrinkage in a self-fertile nematode reveals novel sperm competition proteins.</title>
        <authorList>
            <person name="Yin D."/>
            <person name="Schwarz E.M."/>
            <person name="Thomas C.G."/>
            <person name="Felde R.L."/>
            <person name="Korf I.F."/>
            <person name="Cutter A.D."/>
            <person name="Schartner C.M."/>
            <person name="Ralston E.J."/>
            <person name="Meyer B.J."/>
            <person name="Haag E.S."/>
        </authorList>
    </citation>
    <scope>NUCLEOTIDE SEQUENCE [LARGE SCALE GENOMIC DNA]</scope>
    <source>
        <strain evidence="3">JU1422</strain>
    </source>
</reference>
<name>A0A2G5UB26_9PELO</name>
<feature type="compositionally biased region" description="Polar residues" evidence="1">
    <location>
        <begin position="15"/>
        <end position="25"/>
    </location>
</feature>
<gene>
    <name evidence="2" type="primary">Cnig_chr_IV.g15626</name>
    <name evidence="2" type="ORF">B9Z55_015626</name>
</gene>
<protein>
    <submittedName>
        <fullName evidence="2">Uncharacterized protein</fullName>
    </submittedName>
</protein>
<dbReference type="Proteomes" id="UP000230233">
    <property type="component" value="Chromosome IV"/>
</dbReference>